<dbReference type="Proteomes" id="UP000655225">
    <property type="component" value="Unassembled WGS sequence"/>
</dbReference>
<dbReference type="AlphaFoldDB" id="A0A835D9M0"/>
<organism evidence="3 4">
    <name type="scientific">Tetracentron sinense</name>
    <name type="common">Spur-leaf</name>
    <dbReference type="NCBI Taxonomy" id="13715"/>
    <lineage>
        <taxon>Eukaryota</taxon>
        <taxon>Viridiplantae</taxon>
        <taxon>Streptophyta</taxon>
        <taxon>Embryophyta</taxon>
        <taxon>Tracheophyta</taxon>
        <taxon>Spermatophyta</taxon>
        <taxon>Magnoliopsida</taxon>
        <taxon>Trochodendrales</taxon>
        <taxon>Trochodendraceae</taxon>
        <taxon>Tetracentron</taxon>
    </lineage>
</organism>
<dbReference type="EMBL" id="JABCRI010000012">
    <property type="protein sequence ID" value="KAF8396048.1"/>
    <property type="molecule type" value="Genomic_DNA"/>
</dbReference>
<reference evidence="3 4" key="1">
    <citation type="submission" date="2020-04" db="EMBL/GenBank/DDBJ databases">
        <title>Plant Genome Project.</title>
        <authorList>
            <person name="Zhang R.-G."/>
        </authorList>
    </citation>
    <scope>NUCLEOTIDE SEQUENCE [LARGE SCALE GENOMIC DNA]</scope>
    <source>
        <strain evidence="3">YNK0</strain>
        <tissue evidence="3">Leaf</tissue>
    </source>
</reference>
<gene>
    <name evidence="3" type="ORF">HHK36_017660</name>
</gene>
<dbReference type="InterPro" id="IPR025558">
    <property type="entry name" value="DUF4283"/>
</dbReference>
<dbReference type="PANTHER" id="PTHR31286">
    <property type="entry name" value="GLYCINE-RICH CELL WALL STRUCTURAL PROTEIN 1.8-LIKE"/>
    <property type="match status" value="1"/>
</dbReference>
<dbReference type="OrthoDB" id="1002340at2759"/>
<evidence type="ECO:0000259" key="2">
    <source>
        <dbReference type="Pfam" id="PF14111"/>
    </source>
</evidence>
<accession>A0A835D9M0</accession>
<feature type="domain" description="DUF4283" evidence="2">
    <location>
        <begin position="66"/>
        <end position="147"/>
    </location>
</feature>
<keyword evidence="4" id="KW-1185">Reference proteome</keyword>
<dbReference type="OMA" id="GHACKLF"/>
<dbReference type="PANTHER" id="PTHR31286:SF180">
    <property type="entry name" value="OS10G0362600 PROTEIN"/>
    <property type="match status" value="1"/>
</dbReference>
<protein>
    <recommendedName>
        <fullName evidence="2">DUF4283 domain-containing protein</fullName>
    </recommendedName>
</protein>
<proteinExistence type="predicted"/>
<comment type="caution">
    <text evidence="3">The sequence shown here is derived from an EMBL/GenBank/DDBJ whole genome shotgun (WGS) entry which is preliminary data.</text>
</comment>
<evidence type="ECO:0000256" key="1">
    <source>
        <dbReference type="SAM" id="MobiDB-lite"/>
    </source>
</evidence>
<evidence type="ECO:0000313" key="3">
    <source>
        <dbReference type="EMBL" id="KAF8396048.1"/>
    </source>
</evidence>
<dbReference type="InterPro" id="IPR040256">
    <property type="entry name" value="At4g02000-like"/>
</dbReference>
<feature type="region of interest" description="Disordered" evidence="1">
    <location>
        <begin position="290"/>
        <end position="335"/>
    </location>
</feature>
<sequence>MEKPISNRPRGSGSTSRPPDPKTFVAALCKGLCVEELVSVPVKKPSIHQGEPAIFFSAEEIEITSKQWKLCLVAKFLNGRPLLEEIRSYIRTAWCLKSDISVGLLDHRHVLLRFFNEEDFLGAWLKVHHQIKGHACKLFKWTPWFKPGFEPAIAPVWINLPHLPLNLFNESCLRSIAGIVGRVLKIDGPTKLCSRPSLARICVELDLKAPKPDRVWLGLGSNGGWQKILYEKLPQYCSCCCKQGHSLEFCRLKVNKDSSEGEIMMDFNPTKKMGISTKLWAIKGFPGDKLQSMQEKNQSVNTKDQRQPGSPSNAARNVTREQEEEQDNPKENPEKCELDQLNKEPQSAIKDQTCNYNFLHLENSSLHSDTLEDDHLQYSNVNENMDAQSMDVVVAKKETTGKSNIIFVENQKEQDHPVVELVVPASDVHNTETIVSQHAQESPHSKNVAVADVLAASECSKNDSQETKVALSELKRVSKEDIVVDDVPRNCRSSWTMFWRLNEKKGRACDN</sequence>
<feature type="compositionally biased region" description="Polar residues" evidence="1">
    <location>
        <begin position="291"/>
        <end position="316"/>
    </location>
</feature>
<dbReference type="Pfam" id="PF14111">
    <property type="entry name" value="DUF4283"/>
    <property type="match status" value="1"/>
</dbReference>
<name>A0A835D9M0_TETSI</name>
<feature type="region of interest" description="Disordered" evidence="1">
    <location>
        <begin position="1"/>
        <end position="20"/>
    </location>
</feature>
<evidence type="ECO:0000313" key="4">
    <source>
        <dbReference type="Proteomes" id="UP000655225"/>
    </source>
</evidence>